<protein>
    <submittedName>
        <fullName evidence="1">Uncharacterized protein</fullName>
    </submittedName>
</protein>
<dbReference type="EMBL" id="LATX01001957">
    <property type="protein sequence ID" value="KTB35922.1"/>
    <property type="molecule type" value="Genomic_DNA"/>
</dbReference>
<evidence type="ECO:0000313" key="2">
    <source>
        <dbReference type="Proteomes" id="UP000054988"/>
    </source>
</evidence>
<organism evidence="1 2">
    <name type="scientific">Moniliophthora roreri</name>
    <name type="common">Frosty pod rot fungus</name>
    <name type="synonym">Monilia roreri</name>
    <dbReference type="NCBI Taxonomy" id="221103"/>
    <lineage>
        <taxon>Eukaryota</taxon>
        <taxon>Fungi</taxon>
        <taxon>Dikarya</taxon>
        <taxon>Basidiomycota</taxon>
        <taxon>Agaricomycotina</taxon>
        <taxon>Agaricomycetes</taxon>
        <taxon>Agaricomycetidae</taxon>
        <taxon>Agaricales</taxon>
        <taxon>Marasmiineae</taxon>
        <taxon>Marasmiaceae</taxon>
        <taxon>Moniliophthora</taxon>
    </lineage>
</organism>
<dbReference type="AlphaFoldDB" id="A0A0W0FIB1"/>
<gene>
    <name evidence="1" type="ORF">WG66_11498</name>
</gene>
<evidence type="ECO:0000313" key="1">
    <source>
        <dbReference type="EMBL" id="KTB35922.1"/>
    </source>
</evidence>
<dbReference type="Proteomes" id="UP000054988">
    <property type="component" value="Unassembled WGS sequence"/>
</dbReference>
<reference evidence="1 2" key="1">
    <citation type="submission" date="2015-12" db="EMBL/GenBank/DDBJ databases">
        <title>Draft genome sequence of Moniliophthora roreri, the causal agent of frosty pod rot of cacao.</title>
        <authorList>
            <person name="Aime M.C."/>
            <person name="Diaz-Valderrama J.R."/>
            <person name="Kijpornyongpan T."/>
            <person name="Phillips-Mora W."/>
        </authorList>
    </citation>
    <scope>NUCLEOTIDE SEQUENCE [LARGE SCALE GENOMIC DNA]</scope>
    <source>
        <strain evidence="1 2">MCA 2952</strain>
    </source>
</reference>
<name>A0A0W0FIB1_MONRR</name>
<sequence length="70" mass="7973">MSFPFAIKLVHSGTTLTYPLSTVMDSNDLYMDMYNVDDESTVITLANWYHAKVKTGLSMSHYSYAHPSYN</sequence>
<proteinExistence type="predicted"/>
<comment type="caution">
    <text evidence="1">The sequence shown here is derived from an EMBL/GenBank/DDBJ whole genome shotgun (WGS) entry which is preliminary data.</text>
</comment>
<accession>A0A0W0FIB1</accession>